<dbReference type="RefSeq" id="WP_045908432.1">
    <property type="nucleotide sequence ID" value="NZ_CP110533.1"/>
</dbReference>
<keyword evidence="2" id="KW-1185">Reference proteome</keyword>
<organism evidence="1 2">
    <name type="scientific">Enterobacter quasiroggenkampii</name>
    <dbReference type="NCBI Taxonomy" id="2497436"/>
    <lineage>
        <taxon>Bacteria</taxon>
        <taxon>Pseudomonadati</taxon>
        <taxon>Pseudomonadota</taxon>
        <taxon>Gammaproteobacteria</taxon>
        <taxon>Enterobacterales</taxon>
        <taxon>Enterobacteriaceae</taxon>
        <taxon>Enterobacter</taxon>
    </lineage>
</organism>
<protein>
    <submittedName>
        <fullName evidence="1">Uncharacterized protein</fullName>
    </submittedName>
</protein>
<dbReference type="GeneID" id="97444664"/>
<accession>A0ABY8EA83</accession>
<dbReference type="EMBL" id="CP110533">
    <property type="protein sequence ID" value="WFC83939.1"/>
    <property type="molecule type" value="Genomic_DNA"/>
</dbReference>
<proteinExistence type="predicted"/>
<reference evidence="1 2" key="1">
    <citation type="submission" date="2022-10" db="EMBL/GenBank/DDBJ databases">
        <title>Dissemination of Carbapenem-producing Enterobacteriaceae in the natural water sources, Central Thailand.</title>
        <authorList>
            <person name="Songsaeng W."/>
            <person name="Prapasarakul N."/>
            <person name="Am-In N."/>
            <person name="Wongsurawat T."/>
            <person name="Sirichokchatchawan W."/>
        </authorList>
    </citation>
    <scope>NUCLEOTIDE SEQUENCE [LARGE SCALE GENOMIC DNA]</scope>
    <source>
        <strain evidence="1 2">WS12-3</strain>
    </source>
</reference>
<sequence length="149" mass="16649">MSIVSSFSDTLLTLPVNHNTDFTDLADNCQRYCEALVEETDPARKIALCGRLATCLALLRPMLLEPVPEHLYERLTVDVFPEREPAFNAEPDQLCRYCEEITQLLIGGVLAPESARVMGDLLFELTGYFADQLKAPRWLKTEAGVAFLG</sequence>
<evidence type="ECO:0000313" key="2">
    <source>
        <dbReference type="Proteomes" id="UP001219309"/>
    </source>
</evidence>
<name>A0ABY8EA83_9ENTR</name>
<gene>
    <name evidence="1" type="ORF">OM418_06925</name>
</gene>
<evidence type="ECO:0000313" key="1">
    <source>
        <dbReference type="EMBL" id="WFC83939.1"/>
    </source>
</evidence>
<dbReference type="Proteomes" id="UP001219309">
    <property type="component" value="Chromosome"/>
</dbReference>